<dbReference type="STRING" id="490622.A0A395NL75"/>
<dbReference type="EC" id="3.4.-.-" evidence="7"/>
<proteinExistence type="inferred from homology"/>
<feature type="domain" description="PA" evidence="8">
    <location>
        <begin position="133"/>
        <end position="226"/>
    </location>
</feature>
<evidence type="ECO:0000256" key="7">
    <source>
        <dbReference type="RuleBase" id="RU361240"/>
    </source>
</evidence>
<dbReference type="OrthoDB" id="10013407at2759"/>
<evidence type="ECO:0000259" key="8">
    <source>
        <dbReference type="Pfam" id="PF02225"/>
    </source>
</evidence>
<reference evidence="10 11" key="1">
    <citation type="journal article" date="2018" name="PLoS Pathog.">
        <title>Evolution of structural diversity of trichothecenes, a family of toxins produced by plant pathogenic and entomopathogenic fungi.</title>
        <authorList>
            <person name="Proctor R.H."/>
            <person name="McCormick S.P."/>
            <person name="Kim H.S."/>
            <person name="Cardoza R.E."/>
            <person name="Stanley A.M."/>
            <person name="Lindo L."/>
            <person name="Kelly A."/>
            <person name="Brown D.W."/>
            <person name="Lee T."/>
            <person name="Vaughan M.M."/>
            <person name="Alexander N.J."/>
            <person name="Busman M."/>
            <person name="Gutierrez S."/>
        </authorList>
    </citation>
    <scope>NUCLEOTIDE SEQUENCE [LARGE SCALE GENOMIC DNA]</scope>
    <source>
        <strain evidence="10 11">IBT 40837</strain>
    </source>
</reference>
<dbReference type="CDD" id="cd04816">
    <property type="entry name" value="PA_SaNapH_like"/>
    <property type="match status" value="1"/>
</dbReference>
<keyword evidence="4 7" id="KW-0479">Metal-binding</keyword>
<dbReference type="InterPro" id="IPR003137">
    <property type="entry name" value="PA_domain"/>
</dbReference>
<dbReference type="InterPro" id="IPR046450">
    <property type="entry name" value="PA_dom_sf"/>
</dbReference>
<dbReference type="Gene3D" id="3.50.30.30">
    <property type="match status" value="1"/>
</dbReference>
<gene>
    <name evidence="10" type="ORF">TARUN_5601</name>
</gene>
<name>A0A395NL75_TRIAR</name>
<evidence type="ECO:0000256" key="5">
    <source>
        <dbReference type="ARBA" id="ARBA00022801"/>
    </source>
</evidence>
<dbReference type="PANTHER" id="PTHR12147:SF26">
    <property type="entry name" value="PEPTIDASE M28 DOMAIN-CONTAINING PROTEIN"/>
    <property type="match status" value="1"/>
</dbReference>
<evidence type="ECO:0000256" key="4">
    <source>
        <dbReference type="ARBA" id="ARBA00022723"/>
    </source>
</evidence>
<keyword evidence="11" id="KW-1185">Reference proteome</keyword>
<evidence type="ECO:0000256" key="2">
    <source>
        <dbReference type="ARBA" id="ARBA00005634"/>
    </source>
</evidence>
<dbReference type="SUPFAM" id="SSF52025">
    <property type="entry name" value="PA domain"/>
    <property type="match status" value="1"/>
</dbReference>
<accession>A0A395NL75</accession>
<evidence type="ECO:0000256" key="1">
    <source>
        <dbReference type="ARBA" id="ARBA00001947"/>
    </source>
</evidence>
<dbReference type="InterPro" id="IPR007484">
    <property type="entry name" value="Peptidase_M28"/>
</dbReference>
<dbReference type="InterPro" id="IPR045175">
    <property type="entry name" value="M28_fam"/>
</dbReference>
<dbReference type="GO" id="GO:0004177">
    <property type="term" value="F:aminopeptidase activity"/>
    <property type="evidence" value="ECO:0007669"/>
    <property type="project" value="UniProtKB-KW"/>
</dbReference>
<organism evidence="10 11">
    <name type="scientific">Trichoderma arundinaceum</name>
    <dbReference type="NCBI Taxonomy" id="490622"/>
    <lineage>
        <taxon>Eukaryota</taxon>
        <taxon>Fungi</taxon>
        <taxon>Dikarya</taxon>
        <taxon>Ascomycota</taxon>
        <taxon>Pezizomycotina</taxon>
        <taxon>Sordariomycetes</taxon>
        <taxon>Hypocreomycetidae</taxon>
        <taxon>Hypocreales</taxon>
        <taxon>Hypocreaceae</taxon>
        <taxon>Trichoderma</taxon>
    </lineage>
</organism>
<evidence type="ECO:0000313" key="10">
    <source>
        <dbReference type="EMBL" id="RFU76661.1"/>
    </source>
</evidence>
<comment type="similarity">
    <text evidence="2">Belongs to the peptidase M28 family. M28B subfamily.</text>
</comment>
<dbReference type="EMBL" id="PXOA01000333">
    <property type="protein sequence ID" value="RFU76661.1"/>
    <property type="molecule type" value="Genomic_DNA"/>
</dbReference>
<keyword evidence="6 7" id="KW-0862">Zinc</keyword>
<dbReference type="Proteomes" id="UP000266272">
    <property type="component" value="Unassembled WGS sequence"/>
</dbReference>
<feature type="chain" id="PRO_5017099277" description="Peptide hydrolase" evidence="7">
    <location>
        <begin position="20"/>
        <end position="498"/>
    </location>
</feature>
<dbReference type="GO" id="GO:0006508">
    <property type="term" value="P:proteolysis"/>
    <property type="evidence" value="ECO:0007669"/>
    <property type="project" value="UniProtKB-KW"/>
</dbReference>
<dbReference type="Pfam" id="PF04389">
    <property type="entry name" value="Peptidase_M28"/>
    <property type="match status" value="1"/>
</dbReference>
<dbReference type="SUPFAM" id="SSF53187">
    <property type="entry name" value="Zn-dependent exopeptidases"/>
    <property type="match status" value="1"/>
</dbReference>
<dbReference type="Gene3D" id="3.40.630.10">
    <property type="entry name" value="Zn peptidases"/>
    <property type="match status" value="1"/>
</dbReference>
<dbReference type="GO" id="GO:0008235">
    <property type="term" value="F:metalloexopeptidase activity"/>
    <property type="evidence" value="ECO:0007669"/>
    <property type="project" value="InterPro"/>
</dbReference>
<evidence type="ECO:0000313" key="11">
    <source>
        <dbReference type="Proteomes" id="UP000266272"/>
    </source>
</evidence>
<dbReference type="AlphaFoldDB" id="A0A395NL75"/>
<evidence type="ECO:0000256" key="6">
    <source>
        <dbReference type="ARBA" id="ARBA00022833"/>
    </source>
</evidence>
<dbReference type="Pfam" id="PF02225">
    <property type="entry name" value="PA"/>
    <property type="match status" value="1"/>
</dbReference>
<dbReference type="GO" id="GO:0046872">
    <property type="term" value="F:metal ion binding"/>
    <property type="evidence" value="ECO:0007669"/>
    <property type="project" value="UniProtKB-KW"/>
</dbReference>
<keyword evidence="10" id="KW-0031">Aminopeptidase</keyword>
<keyword evidence="5 7" id="KW-0378">Hydrolase</keyword>
<keyword evidence="3 7" id="KW-0645">Protease</keyword>
<feature type="signal peptide" evidence="7">
    <location>
        <begin position="1"/>
        <end position="19"/>
    </location>
</feature>
<keyword evidence="7" id="KW-0732">Signal</keyword>
<protein>
    <recommendedName>
        <fullName evidence="7">Peptide hydrolase</fullName>
        <ecNumber evidence="7">3.4.-.-</ecNumber>
    </recommendedName>
</protein>
<evidence type="ECO:0000259" key="9">
    <source>
        <dbReference type="Pfam" id="PF04389"/>
    </source>
</evidence>
<dbReference type="PANTHER" id="PTHR12147">
    <property type="entry name" value="METALLOPEPTIDASE M28 FAMILY MEMBER"/>
    <property type="match status" value="1"/>
</dbReference>
<comment type="cofactor">
    <cofactor evidence="1">
        <name>Zn(2+)</name>
        <dbReference type="ChEBI" id="CHEBI:29105"/>
    </cofactor>
</comment>
<sequence length="498" mass="53442">MKLWNRLACAGFLATAAVATDLLTPDAVERDIEEKNANPTPRSLQNVLWNLNHIADTHGGNRAFGLPGYNASIDFILERVVTRFGKEFDTYVQPFNHTFESTRSISVKGPQGEDVYVITLQYNTATPLPGGITGELIDTPVDDERGSGCFEDQWEGIDATGKIALVKRGICAIADKLKLAKAHGALAVILYNNQPGKPIGSATLSASNLGLLIPVGVITLEDGTAWKARLAAGETLSATLIVDSVNELRESWNIISETKEGDPNNVILLGAHLDSVQAGAGVNDDGSGTAGLLELATSFRKYKGFANKVRFAWWGAEESGLIGSLYYGQHLSEEEADRIRFYFNYDMIGSKQPIYAVYADTDAHKTGGSILFDYLSAKGKPVYYGGFGTSSDYVAFLELGIPSSGLFTGAGAPEDACYHQACDNLDNINWEAITVNTKAAGRAAAQLALSLDGIPLREKTSLNPSSKKAIQRQLNRAAQLTKVIEKSHSCGGLGNNTV</sequence>
<feature type="domain" description="Peptidase M28" evidence="9">
    <location>
        <begin position="253"/>
        <end position="439"/>
    </location>
</feature>
<comment type="caution">
    <text evidence="10">The sequence shown here is derived from an EMBL/GenBank/DDBJ whole genome shotgun (WGS) entry which is preliminary data.</text>
</comment>
<evidence type="ECO:0000256" key="3">
    <source>
        <dbReference type="ARBA" id="ARBA00022670"/>
    </source>
</evidence>